<dbReference type="HOGENOM" id="CLU_097916_2_0_0"/>
<dbReference type="SUPFAM" id="SSF55083">
    <property type="entry name" value="6-hydroxymethyl-7,8-dihydropterin pyrophosphokinase, HPPK"/>
    <property type="match status" value="1"/>
</dbReference>
<evidence type="ECO:0000256" key="8">
    <source>
        <dbReference type="ARBA" id="ARBA00022840"/>
    </source>
</evidence>
<dbReference type="STRING" id="1142394.PSMK_13480"/>
<evidence type="ECO:0000256" key="4">
    <source>
        <dbReference type="ARBA" id="ARBA00016218"/>
    </source>
</evidence>
<dbReference type="InterPro" id="IPR035907">
    <property type="entry name" value="Hppk_sf"/>
</dbReference>
<comment type="similarity">
    <text evidence="2">Belongs to the HPPK family.</text>
</comment>
<dbReference type="UniPathway" id="UPA00077">
    <property type="reaction ID" value="UER00155"/>
</dbReference>
<evidence type="ECO:0000256" key="5">
    <source>
        <dbReference type="ARBA" id="ARBA00022679"/>
    </source>
</evidence>
<dbReference type="PANTHER" id="PTHR43071:SF1">
    <property type="entry name" value="2-AMINO-4-HYDROXY-6-HYDROXYMETHYLDIHYDROPTERIDINE PYROPHOSPHOKINASE"/>
    <property type="match status" value="1"/>
</dbReference>
<keyword evidence="7 14" id="KW-0418">Kinase</keyword>
<evidence type="ECO:0000256" key="11">
    <source>
        <dbReference type="ARBA" id="ARBA00029766"/>
    </source>
</evidence>
<proteinExistence type="inferred from homology"/>
<accession>I0IE19</accession>
<evidence type="ECO:0000256" key="12">
    <source>
        <dbReference type="ARBA" id="ARBA00033413"/>
    </source>
</evidence>
<dbReference type="Gene3D" id="3.30.70.560">
    <property type="entry name" value="7,8-Dihydro-6-hydroxymethylpterin-pyrophosphokinase HPPK"/>
    <property type="match status" value="1"/>
</dbReference>
<evidence type="ECO:0000256" key="7">
    <source>
        <dbReference type="ARBA" id="ARBA00022777"/>
    </source>
</evidence>
<dbReference type="GO" id="GO:0005524">
    <property type="term" value="F:ATP binding"/>
    <property type="evidence" value="ECO:0007669"/>
    <property type="project" value="UniProtKB-KW"/>
</dbReference>
<evidence type="ECO:0000313" key="14">
    <source>
        <dbReference type="EMBL" id="BAM03507.1"/>
    </source>
</evidence>
<dbReference type="CDD" id="cd00483">
    <property type="entry name" value="HPPK"/>
    <property type="match status" value="1"/>
</dbReference>
<evidence type="ECO:0000256" key="1">
    <source>
        <dbReference type="ARBA" id="ARBA00005051"/>
    </source>
</evidence>
<dbReference type="GO" id="GO:0046654">
    <property type="term" value="P:tetrahydrofolate biosynthetic process"/>
    <property type="evidence" value="ECO:0007669"/>
    <property type="project" value="UniProtKB-UniPathway"/>
</dbReference>
<feature type="domain" description="7,8-dihydro-6-hydroxymethylpterin-pyrophosphokinase" evidence="13">
    <location>
        <begin position="14"/>
        <end position="147"/>
    </location>
</feature>
<dbReference type="GO" id="GO:0046656">
    <property type="term" value="P:folic acid biosynthetic process"/>
    <property type="evidence" value="ECO:0007669"/>
    <property type="project" value="UniProtKB-KW"/>
</dbReference>
<evidence type="ECO:0000256" key="2">
    <source>
        <dbReference type="ARBA" id="ARBA00005810"/>
    </source>
</evidence>
<dbReference type="PATRIC" id="fig|1142394.8.peg.1385"/>
<dbReference type="eggNOG" id="COG0801">
    <property type="taxonomic scope" value="Bacteria"/>
</dbReference>
<protein>
    <recommendedName>
        <fullName evidence="4">2-amino-4-hydroxy-6-hydroxymethyldihydropteridine pyrophosphokinase</fullName>
        <ecNumber evidence="3">2.7.6.3</ecNumber>
    </recommendedName>
    <alternativeName>
        <fullName evidence="11">6-hydroxymethyl-7,8-dihydropterin pyrophosphokinase</fullName>
    </alternativeName>
    <alternativeName>
        <fullName evidence="12">7,8-dihydro-6-hydroxymethylpterin-pyrophosphokinase</fullName>
    </alternativeName>
</protein>
<dbReference type="AlphaFoldDB" id="I0IE19"/>
<dbReference type="KEGG" id="phm:PSMK_13480"/>
<dbReference type="InterPro" id="IPR000550">
    <property type="entry name" value="Hppk"/>
</dbReference>
<organism evidence="14 15">
    <name type="scientific">Phycisphaera mikurensis (strain NBRC 102666 / KCTC 22515 / FYK2301M01)</name>
    <dbReference type="NCBI Taxonomy" id="1142394"/>
    <lineage>
        <taxon>Bacteria</taxon>
        <taxon>Pseudomonadati</taxon>
        <taxon>Planctomycetota</taxon>
        <taxon>Phycisphaerae</taxon>
        <taxon>Phycisphaerales</taxon>
        <taxon>Phycisphaeraceae</taxon>
        <taxon>Phycisphaera</taxon>
    </lineage>
</organism>
<comment type="pathway">
    <text evidence="1">Cofactor biosynthesis; tetrahydrofolate biosynthesis; 2-amino-4-hydroxy-6-hydroxymethyl-7,8-dihydropteridine diphosphate from 7,8-dihydroneopterin triphosphate: step 4/4.</text>
</comment>
<name>I0IE19_PHYMF</name>
<dbReference type="GO" id="GO:0016301">
    <property type="term" value="F:kinase activity"/>
    <property type="evidence" value="ECO:0007669"/>
    <property type="project" value="UniProtKB-KW"/>
</dbReference>
<keyword evidence="6" id="KW-0547">Nucleotide-binding</keyword>
<keyword evidence="8" id="KW-0067">ATP-binding</keyword>
<evidence type="ECO:0000256" key="3">
    <source>
        <dbReference type="ARBA" id="ARBA00013253"/>
    </source>
</evidence>
<comment type="function">
    <text evidence="10">Catalyzes the transfer of pyrophosphate from adenosine triphosphate (ATP) to 6-hydroxymethyl-7,8-dihydropterin, an enzymatic step in folate biosynthesis pathway.</text>
</comment>
<dbReference type="Pfam" id="PF01288">
    <property type="entry name" value="HPPK"/>
    <property type="match status" value="1"/>
</dbReference>
<evidence type="ECO:0000259" key="13">
    <source>
        <dbReference type="Pfam" id="PF01288"/>
    </source>
</evidence>
<dbReference type="Proteomes" id="UP000007881">
    <property type="component" value="Chromosome"/>
</dbReference>
<dbReference type="EC" id="2.7.6.3" evidence="3"/>
<evidence type="ECO:0000256" key="10">
    <source>
        <dbReference type="ARBA" id="ARBA00029409"/>
    </source>
</evidence>
<dbReference type="PANTHER" id="PTHR43071">
    <property type="entry name" value="2-AMINO-4-HYDROXY-6-HYDROXYMETHYLDIHYDROPTERIDINE PYROPHOSPHOKINASE"/>
    <property type="match status" value="1"/>
</dbReference>
<keyword evidence="15" id="KW-1185">Reference proteome</keyword>
<evidence type="ECO:0000256" key="9">
    <source>
        <dbReference type="ARBA" id="ARBA00022909"/>
    </source>
</evidence>
<sequence>MGRRGSAVTEHAWVALGSNLGDRGAHLLAACRRLAAAPGVASLVRGPFRETPALVLPGTPPQPAYLNAAARLETTLGPAALLDRLQAVEAALGRPAGSGRGVWAPRTVDLDLLFHGRSAASDARLTLPHPRWARRAFVLLPILDVEPGFVSPEPRPRAAGRLLRGLWGATSAASTPPPA</sequence>
<dbReference type="GO" id="GO:0003848">
    <property type="term" value="F:2-amino-4-hydroxy-6-hydroxymethyldihydropteridine diphosphokinase activity"/>
    <property type="evidence" value="ECO:0007669"/>
    <property type="project" value="UniProtKB-EC"/>
</dbReference>
<keyword evidence="9" id="KW-0289">Folate biosynthesis</keyword>
<dbReference type="NCBIfam" id="TIGR01498">
    <property type="entry name" value="folK"/>
    <property type="match status" value="1"/>
</dbReference>
<evidence type="ECO:0000313" key="15">
    <source>
        <dbReference type="Proteomes" id="UP000007881"/>
    </source>
</evidence>
<dbReference type="EMBL" id="AP012338">
    <property type="protein sequence ID" value="BAM03507.1"/>
    <property type="molecule type" value="Genomic_DNA"/>
</dbReference>
<keyword evidence="5 14" id="KW-0808">Transferase</keyword>
<gene>
    <name evidence="14" type="primary">folK</name>
    <name evidence="14" type="ordered locus">PSMK_13480</name>
</gene>
<evidence type="ECO:0000256" key="6">
    <source>
        <dbReference type="ARBA" id="ARBA00022741"/>
    </source>
</evidence>
<reference evidence="14 15" key="1">
    <citation type="submission" date="2012-02" db="EMBL/GenBank/DDBJ databases">
        <title>Complete genome sequence of Phycisphaera mikurensis NBRC 102666.</title>
        <authorList>
            <person name="Ankai A."/>
            <person name="Hosoyama A."/>
            <person name="Terui Y."/>
            <person name="Sekine M."/>
            <person name="Fukai R."/>
            <person name="Kato Y."/>
            <person name="Nakamura S."/>
            <person name="Yamada-Narita S."/>
            <person name="Kawakoshi A."/>
            <person name="Fukunaga Y."/>
            <person name="Yamazaki S."/>
            <person name="Fujita N."/>
        </authorList>
    </citation>
    <scope>NUCLEOTIDE SEQUENCE [LARGE SCALE GENOMIC DNA]</scope>
    <source>
        <strain evidence="15">NBRC 102666 / KCTC 22515 / FYK2301M01</strain>
    </source>
</reference>